<evidence type="ECO:0008006" key="5">
    <source>
        <dbReference type="Google" id="ProtNLM"/>
    </source>
</evidence>
<proteinExistence type="predicted"/>
<evidence type="ECO:0000256" key="1">
    <source>
        <dbReference type="SAM" id="MobiDB-lite"/>
    </source>
</evidence>
<reference evidence="3" key="1">
    <citation type="journal article" date="2020" name="Stud. Mycol.">
        <title>101 Dothideomycetes genomes: a test case for predicting lifestyles and emergence of pathogens.</title>
        <authorList>
            <person name="Haridas S."/>
            <person name="Albert R."/>
            <person name="Binder M."/>
            <person name="Bloem J."/>
            <person name="Labutti K."/>
            <person name="Salamov A."/>
            <person name="Andreopoulos B."/>
            <person name="Baker S."/>
            <person name="Barry K."/>
            <person name="Bills G."/>
            <person name="Bluhm B."/>
            <person name="Cannon C."/>
            <person name="Castanera R."/>
            <person name="Culley D."/>
            <person name="Daum C."/>
            <person name="Ezra D."/>
            <person name="Gonzalez J."/>
            <person name="Henrissat B."/>
            <person name="Kuo A."/>
            <person name="Liang C."/>
            <person name="Lipzen A."/>
            <person name="Lutzoni F."/>
            <person name="Magnuson J."/>
            <person name="Mondo S."/>
            <person name="Nolan M."/>
            <person name="Ohm R."/>
            <person name="Pangilinan J."/>
            <person name="Park H.-J."/>
            <person name="Ramirez L."/>
            <person name="Alfaro M."/>
            <person name="Sun H."/>
            <person name="Tritt A."/>
            <person name="Yoshinaga Y."/>
            <person name="Zwiers L.-H."/>
            <person name="Turgeon B."/>
            <person name="Goodwin S."/>
            <person name="Spatafora J."/>
            <person name="Crous P."/>
            <person name="Grigoriev I."/>
        </authorList>
    </citation>
    <scope>NUCLEOTIDE SEQUENCE</scope>
    <source>
        <strain evidence="3">CBS 109.77</strain>
    </source>
</reference>
<keyword evidence="2" id="KW-0812">Transmembrane</keyword>
<dbReference type="AlphaFoldDB" id="A0A6A6XBH4"/>
<feature type="region of interest" description="Disordered" evidence="1">
    <location>
        <begin position="113"/>
        <end position="149"/>
    </location>
</feature>
<feature type="transmembrane region" description="Helical" evidence="2">
    <location>
        <begin position="79"/>
        <end position="105"/>
    </location>
</feature>
<dbReference type="Proteomes" id="UP000799757">
    <property type="component" value="Unassembled WGS sequence"/>
</dbReference>
<organism evidence="3 4">
    <name type="scientific">Melanomma pulvis-pyrius CBS 109.77</name>
    <dbReference type="NCBI Taxonomy" id="1314802"/>
    <lineage>
        <taxon>Eukaryota</taxon>
        <taxon>Fungi</taxon>
        <taxon>Dikarya</taxon>
        <taxon>Ascomycota</taxon>
        <taxon>Pezizomycotina</taxon>
        <taxon>Dothideomycetes</taxon>
        <taxon>Pleosporomycetidae</taxon>
        <taxon>Pleosporales</taxon>
        <taxon>Melanommataceae</taxon>
        <taxon>Melanomma</taxon>
    </lineage>
</organism>
<feature type="compositionally biased region" description="Low complexity" evidence="1">
    <location>
        <begin position="120"/>
        <end position="149"/>
    </location>
</feature>
<evidence type="ECO:0000313" key="3">
    <source>
        <dbReference type="EMBL" id="KAF2793601.1"/>
    </source>
</evidence>
<sequence>MSDSTVQAINVTAAPYRKSIGDAPQVVYEHKGGLEYDQAALEVDYNSHKHQHQPPFYDDQGQAYEDNRHPRLIFGLRKAVWIIAIIAILVIGGAVGAGVGAGLAAQNKKAAPVALPQDSPAPKSSTTTESSTAPSSSATSSPSASPTTASAFSPPIATALASIDISCPPNKIVTSYNGNKFFKCESSTGYGGTDIASLIAYSVQDCIEACISTNRIPDSTGQTHGCTTVQIVSNLKSSQAQDGGNCWLKTNTTTGSNKGSATSLKLCKDSSCEETFAT</sequence>
<dbReference type="EMBL" id="MU001921">
    <property type="protein sequence ID" value="KAF2793601.1"/>
    <property type="molecule type" value="Genomic_DNA"/>
</dbReference>
<name>A0A6A6XBH4_9PLEO</name>
<evidence type="ECO:0000313" key="4">
    <source>
        <dbReference type="Proteomes" id="UP000799757"/>
    </source>
</evidence>
<dbReference type="OrthoDB" id="5358884at2759"/>
<keyword evidence="2" id="KW-1133">Transmembrane helix</keyword>
<accession>A0A6A6XBH4</accession>
<keyword evidence="4" id="KW-1185">Reference proteome</keyword>
<evidence type="ECO:0000256" key="2">
    <source>
        <dbReference type="SAM" id="Phobius"/>
    </source>
</evidence>
<gene>
    <name evidence="3" type="ORF">K505DRAFT_417686</name>
</gene>
<keyword evidence="2" id="KW-0472">Membrane</keyword>
<protein>
    <recommendedName>
        <fullName evidence="5">Apple domain-containing protein</fullName>
    </recommendedName>
</protein>